<dbReference type="Gene3D" id="3.30.200.20">
    <property type="entry name" value="Phosphorylase Kinase, domain 1"/>
    <property type="match status" value="1"/>
</dbReference>
<organism evidence="2">
    <name type="scientific">Megavirus baoshan</name>
    <dbReference type="NCBI Taxonomy" id="2496520"/>
    <lineage>
        <taxon>Viruses</taxon>
        <taxon>Varidnaviria</taxon>
        <taxon>Bamfordvirae</taxon>
        <taxon>Nucleocytoviricota</taxon>
        <taxon>Megaviricetes</taxon>
        <taxon>Imitervirales</taxon>
        <taxon>Mimiviridae</taxon>
        <taxon>Megamimivirinae</taxon>
        <taxon>Megavirus</taxon>
        <taxon>Megavirus baoshanense</taxon>
    </lineage>
</organism>
<evidence type="ECO:0000313" key="2">
    <source>
        <dbReference type="EMBL" id="AZL89399.1"/>
    </source>
</evidence>
<name>A0A3S8UXF7_9VIRU</name>
<dbReference type="InterPro" id="IPR008271">
    <property type="entry name" value="Ser/Thr_kinase_AS"/>
</dbReference>
<dbReference type="PANTHER" id="PTHR44167:SF24">
    <property type="entry name" value="SERINE_THREONINE-PROTEIN KINASE CHK2"/>
    <property type="match status" value="1"/>
</dbReference>
<reference evidence="2" key="1">
    <citation type="submission" date="2018-03" db="EMBL/GenBank/DDBJ databases">
        <title>Draft genome sequences of Megaviruse, new member of the family Mimiviridae isolated from water in Shanghai, China.</title>
        <authorList>
            <person name="Xia Y."/>
        </authorList>
    </citation>
    <scope>NUCLEOTIDE SEQUENCE</scope>
    <source>
        <strain evidence="2">SH</strain>
    </source>
</reference>
<sequence>MSFEVFDKIYKIEKTIYKSKNSRVSVAICIENNEKVIVKKIEKNNNNRTKNRILSEYNIPRLIDCDGIIKTDKYIEDKYNCYLIYQYNPESISLSGMDYNNKDYEFFFKIICQLCDTINKIHDMDFIHRDIKPHNIIVQDTKAYLIDFDLACSLTNPKFPIQSKIIGTPNFLAPEIWMYEKNIDYKLADIYSFGVTIYYIFNKKKFPYKYKTISDIEYGIRHDDPIKCNSGYDYIDDFVMKIIDKNPKNRPNLDEIKNFFSKLF</sequence>
<proteinExistence type="predicted"/>
<keyword evidence="2" id="KW-0418">Kinase</keyword>
<accession>A0A3S8UXF7</accession>
<dbReference type="InterPro" id="IPR011009">
    <property type="entry name" value="Kinase-like_dom_sf"/>
</dbReference>
<evidence type="ECO:0000259" key="1">
    <source>
        <dbReference type="PROSITE" id="PS50011"/>
    </source>
</evidence>
<dbReference type="SMART" id="SM00220">
    <property type="entry name" value="S_TKc"/>
    <property type="match status" value="1"/>
</dbReference>
<dbReference type="InterPro" id="IPR000719">
    <property type="entry name" value="Prot_kinase_dom"/>
</dbReference>
<dbReference type="GeneID" id="80526200"/>
<dbReference type="GO" id="GO:0004674">
    <property type="term" value="F:protein serine/threonine kinase activity"/>
    <property type="evidence" value="ECO:0007669"/>
    <property type="project" value="UniProtKB-KW"/>
</dbReference>
<protein>
    <submittedName>
        <fullName evidence="2">Putative serine/threonine protein kinase</fullName>
    </submittedName>
</protein>
<feature type="domain" description="Protein kinase" evidence="1">
    <location>
        <begin position="10"/>
        <end position="260"/>
    </location>
</feature>
<keyword evidence="2" id="KW-0808">Transferase</keyword>
<dbReference type="SUPFAM" id="SSF56112">
    <property type="entry name" value="Protein kinase-like (PK-like)"/>
    <property type="match status" value="1"/>
</dbReference>
<dbReference type="Pfam" id="PF00069">
    <property type="entry name" value="Pkinase"/>
    <property type="match status" value="1"/>
</dbReference>
<dbReference type="KEGG" id="vg:80526200"/>
<dbReference type="Gene3D" id="1.10.510.10">
    <property type="entry name" value="Transferase(Phosphotransferase) domain 1"/>
    <property type="match status" value="1"/>
</dbReference>
<dbReference type="EMBL" id="MH046811">
    <property type="protein sequence ID" value="AZL89399.1"/>
    <property type="molecule type" value="Genomic_DNA"/>
</dbReference>
<dbReference type="PANTHER" id="PTHR44167">
    <property type="entry name" value="OVARIAN-SPECIFIC SERINE/THREONINE-PROTEIN KINASE LOK-RELATED"/>
    <property type="match status" value="1"/>
</dbReference>
<keyword evidence="2" id="KW-0723">Serine/threonine-protein kinase</keyword>
<dbReference type="RefSeq" id="YP_010788905.1">
    <property type="nucleotide sequence ID" value="NC_075367.1"/>
</dbReference>
<dbReference type="PROSITE" id="PS00108">
    <property type="entry name" value="PROTEIN_KINASE_ST"/>
    <property type="match status" value="1"/>
</dbReference>
<dbReference type="GO" id="GO:0005524">
    <property type="term" value="F:ATP binding"/>
    <property type="evidence" value="ECO:0007669"/>
    <property type="project" value="InterPro"/>
</dbReference>
<dbReference type="PROSITE" id="PS50011">
    <property type="entry name" value="PROTEIN_KINASE_DOM"/>
    <property type="match status" value="1"/>
</dbReference>